<evidence type="ECO:0000259" key="7">
    <source>
        <dbReference type="Pfam" id="PF18962"/>
    </source>
</evidence>
<dbReference type="InterPro" id="IPR026444">
    <property type="entry name" value="Secre_tail"/>
</dbReference>
<organism evidence="8 9">
    <name type="scientific">Patiriisocius marinistellae</name>
    <dbReference type="NCBI Taxonomy" id="2494560"/>
    <lineage>
        <taxon>Bacteria</taxon>
        <taxon>Pseudomonadati</taxon>
        <taxon>Bacteroidota</taxon>
        <taxon>Flavobacteriia</taxon>
        <taxon>Flavobacteriales</taxon>
        <taxon>Flavobacteriaceae</taxon>
        <taxon>Patiriisocius</taxon>
    </lineage>
</organism>
<dbReference type="EMBL" id="BKCF01000001">
    <property type="protein sequence ID" value="GEQ85607.1"/>
    <property type="molecule type" value="Genomic_DNA"/>
</dbReference>
<feature type="domain" description="Secretion system C-terminal sorting" evidence="7">
    <location>
        <begin position="585"/>
        <end position="650"/>
    </location>
</feature>
<evidence type="ECO:0000256" key="3">
    <source>
        <dbReference type="ARBA" id="ARBA00022525"/>
    </source>
</evidence>
<evidence type="ECO:0000256" key="5">
    <source>
        <dbReference type="ARBA" id="ARBA00023180"/>
    </source>
</evidence>
<sequence length="652" mass="70499">MKKLLLSVLFLFVNVVGFGQCPPDNFVFFGAQSEIDSFPTMYPNCTEINGVVVISGSNITDLSPLGQITSISGGLEISFTSITNINLTSLSNIGTQVNDDVEIRQNLLLESFTGLENINNVAGTILIIDNPNIENFNGFEDVVSIGGFLDIYDNSSLLAFSGFENLQSVSGFRCQGNPSLIGFEQLESLSTVTERIVIGNNDLVTSLAGFENIDNLDFSFWITDNLLINDISAFENLNSTFVFGIKILNNPALSLCNIQAVCENIGNTNLGYFEIENNGTGCENIVEVAQSCGQTLLCPPGVISLSSQAEVNEFQSTYPNCTSLVEGLTISGQDITNLLPLNQITQVGDLTIEQNFNLTSLNGLENIITFQSFIIGEPVRLKIISNPELVSLQGLSSLVNTEGLNMSISVNSSLENLDGLQGLQGTVSTLNIIGNDALLDLEGLSSIQTVDNFYIENNDVLNSLSGLDDLLVTGRLFVENNDMLEVLDFPNAIDPICGFTISGNEVLTSIDGFVDSYSGACNIDFRITDNPNLSNCSIAYVCDAFPNVGSFDVNNNAMGCNTINEIDDACTLMVVENFSVDMIKIYPNPTSQLLNIETNNLVMDNVVIRSISGKTLLQTSNKQIDISNFSAGVYFITIETTQGTITKKIVKE</sequence>
<keyword evidence="5" id="KW-0325">Glycoprotein</keyword>
<feature type="signal peptide" evidence="6">
    <location>
        <begin position="1"/>
        <end position="19"/>
    </location>
</feature>
<comment type="subcellular location">
    <subcellularLocation>
        <location evidence="1">Secreted</location>
        <location evidence="1">Cell wall</location>
    </subcellularLocation>
</comment>
<protein>
    <recommendedName>
        <fullName evidence="7">Secretion system C-terminal sorting domain-containing protein</fullName>
    </recommendedName>
</protein>
<keyword evidence="2" id="KW-0134">Cell wall</keyword>
<evidence type="ECO:0000313" key="8">
    <source>
        <dbReference type="EMBL" id="GEQ85607.1"/>
    </source>
</evidence>
<dbReference type="InterPro" id="IPR051648">
    <property type="entry name" value="CWI-Assembly_Regulator"/>
</dbReference>
<comment type="caution">
    <text evidence="8">The sequence shown here is derived from an EMBL/GenBank/DDBJ whole genome shotgun (WGS) entry which is preliminary data.</text>
</comment>
<dbReference type="GO" id="GO:0030313">
    <property type="term" value="C:cell envelope"/>
    <property type="evidence" value="ECO:0007669"/>
    <property type="project" value="UniProtKB-SubCell"/>
</dbReference>
<keyword evidence="9" id="KW-1185">Reference proteome</keyword>
<dbReference type="OrthoDB" id="5381604at2"/>
<dbReference type="InterPro" id="IPR036941">
    <property type="entry name" value="Rcpt_L-dom_sf"/>
</dbReference>
<dbReference type="Pfam" id="PF18962">
    <property type="entry name" value="Por_Secre_tail"/>
    <property type="match status" value="1"/>
</dbReference>
<gene>
    <name evidence="8" type="ORF">ULMS_11150</name>
</gene>
<keyword evidence="4 6" id="KW-0732">Signal</keyword>
<dbReference type="RefSeq" id="WP_151893514.1">
    <property type="nucleotide sequence ID" value="NZ_BKCF01000001.1"/>
</dbReference>
<dbReference type="Gene3D" id="3.80.20.20">
    <property type="entry name" value="Receptor L-domain"/>
    <property type="match status" value="2"/>
</dbReference>
<evidence type="ECO:0000256" key="6">
    <source>
        <dbReference type="SAM" id="SignalP"/>
    </source>
</evidence>
<name>A0A5J4FT67_9FLAO</name>
<proteinExistence type="predicted"/>
<accession>A0A5J4FT67</accession>
<feature type="chain" id="PRO_5023905055" description="Secretion system C-terminal sorting domain-containing protein" evidence="6">
    <location>
        <begin position="20"/>
        <end position="652"/>
    </location>
</feature>
<dbReference type="NCBIfam" id="TIGR04183">
    <property type="entry name" value="Por_Secre_tail"/>
    <property type="match status" value="1"/>
</dbReference>
<dbReference type="PANTHER" id="PTHR31018">
    <property type="entry name" value="SPORULATION-SPECIFIC PROTEIN-RELATED"/>
    <property type="match status" value="1"/>
</dbReference>
<dbReference type="SUPFAM" id="SSF52058">
    <property type="entry name" value="L domain-like"/>
    <property type="match status" value="3"/>
</dbReference>
<evidence type="ECO:0000256" key="2">
    <source>
        <dbReference type="ARBA" id="ARBA00022512"/>
    </source>
</evidence>
<dbReference type="PANTHER" id="PTHR31018:SF3">
    <property type="entry name" value="RECEPTOR PROTEIN-TYROSINE KINASE"/>
    <property type="match status" value="1"/>
</dbReference>
<evidence type="ECO:0000313" key="9">
    <source>
        <dbReference type="Proteomes" id="UP000326994"/>
    </source>
</evidence>
<reference evidence="8 9" key="1">
    <citation type="submission" date="2019-08" db="EMBL/GenBank/DDBJ databases">
        <title>Ulvibacter marinistellae sp. nov., isolated from a starfish, Patiria pectinifera.</title>
        <authorList>
            <person name="Kawano K."/>
            <person name="Ushijima N."/>
            <person name="Kihara M."/>
            <person name="Itoh H."/>
        </authorList>
    </citation>
    <scope>NUCLEOTIDE SEQUENCE [LARGE SCALE GENOMIC DNA]</scope>
    <source>
        <strain evidence="8 9">KK4</strain>
    </source>
</reference>
<dbReference type="AlphaFoldDB" id="A0A5J4FT67"/>
<evidence type="ECO:0000256" key="4">
    <source>
        <dbReference type="ARBA" id="ARBA00022729"/>
    </source>
</evidence>
<keyword evidence="3" id="KW-0964">Secreted</keyword>
<evidence type="ECO:0000256" key="1">
    <source>
        <dbReference type="ARBA" id="ARBA00004191"/>
    </source>
</evidence>
<dbReference type="Proteomes" id="UP000326994">
    <property type="component" value="Unassembled WGS sequence"/>
</dbReference>